<comment type="subcellular location">
    <subcellularLocation>
        <location evidence="1">Cell membrane</location>
        <topology evidence="1">Multi-pass membrane protein</topology>
    </subcellularLocation>
</comment>
<feature type="transmembrane region" description="Helical" evidence="8">
    <location>
        <begin position="153"/>
        <end position="171"/>
    </location>
</feature>
<dbReference type="OrthoDB" id="2148512at2"/>
<feature type="transmembrane region" description="Helical" evidence="8">
    <location>
        <begin position="105"/>
        <end position="123"/>
    </location>
</feature>
<comment type="similarity">
    <text evidence="2">Belongs to the MreD family.</text>
</comment>
<sequence>MYRLSRMRFIFPIVLLLAFFLDGSLSSVFSSFLFSYPYSMVSHLVILWIVLGVIQEGRNTRVTPFTFFAAVIGFLFDTYYAGILGLFVFLFPLIVWVTRMLSKNFSPTFFNSIMIFFIDIALLELLNYIAYSIIGIASASFADFVLYTLAPTLALNLIYFVVFYVPISAVYEKYARLRS</sequence>
<keyword evidence="6 8" id="KW-1133">Transmembrane helix</keyword>
<accession>A0A5P1X6F7</accession>
<evidence type="ECO:0000256" key="7">
    <source>
        <dbReference type="ARBA" id="ARBA00023136"/>
    </source>
</evidence>
<dbReference type="KEGG" id="lnn:F0161_08325"/>
<dbReference type="NCBIfam" id="TIGR03426">
    <property type="entry name" value="shape_MreD"/>
    <property type="match status" value="1"/>
</dbReference>
<reference evidence="9 10" key="1">
    <citation type="submission" date="2019-09" db="EMBL/GenBank/DDBJ databases">
        <title>Complete Genome Sequence of Lactobacillus nenjiangensis SH-Y15, isolated from sauerkraut.</title>
        <authorList>
            <person name="Yang H."/>
        </authorList>
    </citation>
    <scope>NUCLEOTIDE SEQUENCE [LARGE SCALE GENOMIC DNA]</scope>
    <source>
        <strain evidence="9 10">SH-Y15</strain>
    </source>
</reference>
<gene>
    <name evidence="9" type="primary">mreD</name>
    <name evidence="9" type="ORF">F0161_08325</name>
</gene>
<dbReference type="GO" id="GO:0008360">
    <property type="term" value="P:regulation of cell shape"/>
    <property type="evidence" value="ECO:0007669"/>
    <property type="project" value="UniProtKB-KW"/>
</dbReference>
<protein>
    <submittedName>
        <fullName evidence="9">Rod shape-determining protein MreD</fullName>
    </submittedName>
</protein>
<evidence type="ECO:0000256" key="1">
    <source>
        <dbReference type="ARBA" id="ARBA00004651"/>
    </source>
</evidence>
<evidence type="ECO:0000256" key="3">
    <source>
        <dbReference type="ARBA" id="ARBA00022475"/>
    </source>
</evidence>
<organism evidence="9 10">
    <name type="scientific">Paucilactobacillus nenjiangensis</name>
    <dbReference type="NCBI Taxonomy" id="1296540"/>
    <lineage>
        <taxon>Bacteria</taxon>
        <taxon>Bacillati</taxon>
        <taxon>Bacillota</taxon>
        <taxon>Bacilli</taxon>
        <taxon>Lactobacillales</taxon>
        <taxon>Lactobacillaceae</taxon>
        <taxon>Paucilactobacillus</taxon>
    </lineage>
</organism>
<dbReference type="Pfam" id="PF04093">
    <property type="entry name" value="MreD"/>
    <property type="match status" value="1"/>
</dbReference>
<dbReference type="GO" id="GO:0005886">
    <property type="term" value="C:plasma membrane"/>
    <property type="evidence" value="ECO:0007669"/>
    <property type="project" value="UniProtKB-SubCell"/>
</dbReference>
<evidence type="ECO:0000256" key="2">
    <source>
        <dbReference type="ARBA" id="ARBA00007776"/>
    </source>
</evidence>
<evidence type="ECO:0000256" key="4">
    <source>
        <dbReference type="ARBA" id="ARBA00022692"/>
    </source>
</evidence>
<feature type="transmembrane region" description="Helical" evidence="8">
    <location>
        <begin position="66"/>
        <end position="93"/>
    </location>
</feature>
<keyword evidence="10" id="KW-1185">Reference proteome</keyword>
<dbReference type="InterPro" id="IPR007227">
    <property type="entry name" value="Cell_shape_determining_MreD"/>
</dbReference>
<dbReference type="Proteomes" id="UP000325295">
    <property type="component" value="Chromosome"/>
</dbReference>
<dbReference type="AlphaFoldDB" id="A0A5P1X6F7"/>
<keyword evidence="5" id="KW-0133">Cell shape</keyword>
<keyword evidence="4 8" id="KW-0812">Transmembrane</keyword>
<keyword evidence="7 8" id="KW-0472">Membrane</keyword>
<proteinExistence type="inferred from homology"/>
<feature type="transmembrane region" description="Helical" evidence="8">
    <location>
        <begin position="36"/>
        <end position="54"/>
    </location>
</feature>
<dbReference type="EMBL" id="CP043939">
    <property type="protein sequence ID" value="QER67847.1"/>
    <property type="molecule type" value="Genomic_DNA"/>
</dbReference>
<evidence type="ECO:0000256" key="8">
    <source>
        <dbReference type="SAM" id="Phobius"/>
    </source>
</evidence>
<evidence type="ECO:0000256" key="6">
    <source>
        <dbReference type="ARBA" id="ARBA00022989"/>
    </source>
</evidence>
<dbReference type="RefSeq" id="WP_150204290.1">
    <property type="nucleotide sequence ID" value="NZ_CP043939.1"/>
</dbReference>
<name>A0A5P1X6F7_9LACO</name>
<evidence type="ECO:0000313" key="9">
    <source>
        <dbReference type="EMBL" id="QER67847.1"/>
    </source>
</evidence>
<evidence type="ECO:0000256" key="5">
    <source>
        <dbReference type="ARBA" id="ARBA00022960"/>
    </source>
</evidence>
<evidence type="ECO:0000313" key="10">
    <source>
        <dbReference type="Proteomes" id="UP000325295"/>
    </source>
</evidence>
<keyword evidence="3" id="KW-1003">Cell membrane</keyword>